<evidence type="ECO:0000256" key="2">
    <source>
        <dbReference type="PROSITE-ProRule" id="PRU00023"/>
    </source>
</evidence>
<dbReference type="Pfam" id="PF00023">
    <property type="entry name" value="Ank"/>
    <property type="match status" value="1"/>
</dbReference>
<dbReference type="Proteomes" id="UP000240883">
    <property type="component" value="Unassembled WGS sequence"/>
</dbReference>
<dbReference type="OrthoDB" id="3944243at2759"/>
<proteinExistence type="predicted"/>
<sequence>MAEPLSIAGSIAGLLSLGNEVFRLVYRYTTAVKNAEKEIGDLKRELEALNGVLYNVGIVARELEQDPLRTPAIRLDHVNSCISLLHRLKENLGELKITAPSKIEKSFRKLTWPFKSSETQSIVSEIRICRDTVAIALSADSFCTLLESLSLQKNIKNELEDVHGLLQKRNEIQDRIHLDERRTNILKTYFFVDAKLSFSINTKLRYPTTGSWLSGDPVFQNWLNGNASCLWLSGIPGAGKTVLSTLVIEDCIKRSGAGRAVAYFYCDYKDKNSQDPVKLLGTLASQIARQAPEAFELLERYHERWNPENSLRVNPDAKDLLSLLKKMICVFDDVRLVVDALDECGDNTRLISNLLKELASSDGANVSLALFSRDEADIRDILTPPFSKHVEIAAHTEDVEQYARADIENRVLEKKLRVINPELKEEIVLHLVEKADGMFRWVTCQLDFLSEFINERQIRRALLKLPTGLDETYRRLLQRIKPAARSMVRRVLHWTIAYPGRLSILELTDAIAIDIEAKDIDEDSKVDEDTLKRECSSLLRHVRGNKPEIAHFTVQEYLEKIDINDPEIGNFRIVKDAAEAIINRVFLSYICSPQFDRKPPITLDERKKRNKKFPLYSNFVHGIINDGSRSLEDEVAQQFWFTLFNPLKTYNFIDFVLEQSFDIILGYAQDEYQQADENFWEIITKTVLSGNFRPLHAAAMMHLPKICKYLVNQGCDVNHLSSLGTPLQFAAYGELLFISPSFSDAFFDVREGLSETITVLIESGAACQLRNEGEICSLSLFAYLNGYGEKTVFRRLLEFGLQISQDLLVWIESAPEDLKEAFFWALSEAEVAHLSKETRFSLLQIANKSRIIAPKILLDRYSSETQQVSDEGFRNLVFEAIQFDQPEKLKELIKDARFWERIDSYGRGGNHLHLAAKSGSVQAFKVLLNSNPSEELTMEKMDGMTVWHLAARNGGLEMLETLVDEFGTEAQGLTSESGVGTSPLTEAITADDEQAALYLLESFGTALEKPGNPPLLHLATTMGMSQVVQKLAEDGFNPKVTSADGSNALFFVTSKTTIRTVETLLDLGLDPKESRPDGKTPLHAALGILPEGILGSDFQPRFASDKIIEKLISNDVIHMTDQNGNDPWYYYCTEYLQENGLTESCVALGKSLTKHGCLEAHERAKATS</sequence>
<reference evidence="5 6" key="1">
    <citation type="journal article" date="2018" name="Front. Microbiol.">
        <title>Genome-Wide Analysis of Corynespora cassiicola Leaf Fall Disease Putative Effectors.</title>
        <authorList>
            <person name="Lopez D."/>
            <person name="Ribeiro S."/>
            <person name="Label P."/>
            <person name="Fumanal B."/>
            <person name="Venisse J.S."/>
            <person name="Kohler A."/>
            <person name="de Oliveira R.R."/>
            <person name="Labutti K."/>
            <person name="Lipzen A."/>
            <person name="Lail K."/>
            <person name="Bauer D."/>
            <person name="Ohm R.A."/>
            <person name="Barry K.W."/>
            <person name="Spatafora J."/>
            <person name="Grigoriev I.V."/>
            <person name="Martin F.M."/>
            <person name="Pujade-Renaud V."/>
        </authorList>
    </citation>
    <scope>NUCLEOTIDE SEQUENCE [LARGE SCALE GENOMIC DNA]</scope>
    <source>
        <strain evidence="5 6">Philippines</strain>
    </source>
</reference>
<dbReference type="InterPro" id="IPR056884">
    <property type="entry name" value="NPHP3-like_N"/>
</dbReference>
<dbReference type="PANTHER" id="PTHR10039">
    <property type="entry name" value="AMELOGENIN"/>
    <property type="match status" value="1"/>
</dbReference>
<keyword evidence="1" id="KW-0677">Repeat</keyword>
<dbReference type="SUPFAM" id="SSF48403">
    <property type="entry name" value="Ankyrin repeat"/>
    <property type="match status" value="2"/>
</dbReference>
<evidence type="ECO:0000313" key="5">
    <source>
        <dbReference type="EMBL" id="PSN71685.1"/>
    </source>
</evidence>
<dbReference type="InterPro" id="IPR027417">
    <property type="entry name" value="P-loop_NTPase"/>
</dbReference>
<dbReference type="Pfam" id="PF12796">
    <property type="entry name" value="Ank_2"/>
    <property type="match status" value="1"/>
</dbReference>
<evidence type="ECO:0000256" key="1">
    <source>
        <dbReference type="ARBA" id="ARBA00022737"/>
    </source>
</evidence>
<evidence type="ECO:0000256" key="3">
    <source>
        <dbReference type="SAM" id="Coils"/>
    </source>
</evidence>
<name>A0A2T2P1Y0_CORCC</name>
<dbReference type="PANTHER" id="PTHR10039:SF15">
    <property type="entry name" value="NACHT DOMAIN-CONTAINING PROTEIN"/>
    <property type="match status" value="1"/>
</dbReference>
<feature type="domain" description="Nephrocystin 3-like N-terminal" evidence="4">
    <location>
        <begin position="209"/>
        <end position="373"/>
    </location>
</feature>
<dbReference type="Pfam" id="PF24883">
    <property type="entry name" value="NPHP3_N"/>
    <property type="match status" value="1"/>
</dbReference>
<dbReference type="PROSITE" id="PS50088">
    <property type="entry name" value="ANK_REPEAT"/>
    <property type="match status" value="1"/>
</dbReference>
<evidence type="ECO:0000313" key="6">
    <source>
        <dbReference type="Proteomes" id="UP000240883"/>
    </source>
</evidence>
<keyword evidence="6" id="KW-1185">Reference proteome</keyword>
<dbReference type="EMBL" id="KZ678130">
    <property type="protein sequence ID" value="PSN71685.1"/>
    <property type="molecule type" value="Genomic_DNA"/>
</dbReference>
<accession>A0A2T2P1Y0</accession>
<organism evidence="5 6">
    <name type="scientific">Corynespora cassiicola Philippines</name>
    <dbReference type="NCBI Taxonomy" id="1448308"/>
    <lineage>
        <taxon>Eukaryota</taxon>
        <taxon>Fungi</taxon>
        <taxon>Dikarya</taxon>
        <taxon>Ascomycota</taxon>
        <taxon>Pezizomycotina</taxon>
        <taxon>Dothideomycetes</taxon>
        <taxon>Pleosporomycetidae</taxon>
        <taxon>Pleosporales</taxon>
        <taxon>Corynesporascaceae</taxon>
        <taxon>Corynespora</taxon>
    </lineage>
</organism>
<dbReference type="SMART" id="SM00248">
    <property type="entry name" value="ANK"/>
    <property type="match status" value="7"/>
</dbReference>
<dbReference type="AlphaFoldDB" id="A0A2T2P1Y0"/>
<dbReference type="Gene3D" id="3.40.50.300">
    <property type="entry name" value="P-loop containing nucleotide triphosphate hydrolases"/>
    <property type="match status" value="1"/>
</dbReference>
<feature type="coiled-coil region" evidence="3">
    <location>
        <begin position="25"/>
        <end position="52"/>
    </location>
</feature>
<gene>
    <name evidence="5" type="ORF">BS50DRAFT_234023</name>
</gene>
<dbReference type="STRING" id="1448308.A0A2T2P1Y0"/>
<dbReference type="SUPFAM" id="SSF52540">
    <property type="entry name" value="P-loop containing nucleoside triphosphate hydrolases"/>
    <property type="match status" value="1"/>
</dbReference>
<protein>
    <recommendedName>
        <fullName evidence="4">Nephrocystin 3-like N-terminal domain-containing protein</fullName>
    </recommendedName>
</protein>
<keyword evidence="2" id="KW-0040">ANK repeat</keyword>
<evidence type="ECO:0000259" key="4">
    <source>
        <dbReference type="Pfam" id="PF24883"/>
    </source>
</evidence>
<dbReference type="InterPro" id="IPR002110">
    <property type="entry name" value="Ankyrin_rpt"/>
</dbReference>
<feature type="repeat" description="ANK" evidence="2">
    <location>
        <begin position="690"/>
        <end position="722"/>
    </location>
</feature>
<dbReference type="InterPro" id="IPR036770">
    <property type="entry name" value="Ankyrin_rpt-contain_sf"/>
</dbReference>
<keyword evidence="3" id="KW-0175">Coiled coil</keyword>
<dbReference type="Gene3D" id="1.25.40.20">
    <property type="entry name" value="Ankyrin repeat-containing domain"/>
    <property type="match status" value="2"/>
</dbReference>